<comment type="caution">
    <text evidence="2">The sequence shown here is derived from an EMBL/GenBank/DDBJ whole genome shotgun (WGS) entry which is preliminary data.</text>
</comment>
<keyword evidence="3" id="KW-1185">Reference proteome</keyword>
<evidence type="ECO:0000256" key="1">
    <source>
        <dbReference type="SAM" id="MobiDB-lite"/>
    </source>
</evidence>
<name>A0A1M2VU90_TRAPU</name>
<sequence length="50" mass="5860">MNATPETEIDSTGDNQDTEHFQTDIKEPQREEIATMLQNEEVHLMRPMEE</sequence>
<organism evidence="2 3">
    <name type="scientific">Trametes pubescens</name>
    <name type="common">White-rot fungus</name>
    <dbReference type="NCBI Taxonomy" id="154538"/>
    <lineage>
        <taxon>Eukaryota</taxon>
        <taxon>Fungi</taxon>
        <taxon>Dikarya</taxon>
        <taxon>Basidiomycota</taxon>
        <taxon>Agaricomycotina</taxon>
        <taxon>Agaricomycetes</taxon>
        <taxon>Polyporales</taxon>
        <taxon>Polyporaceae</taxon>
        <taxon>Trametes</taxon>
    </lineage>
</organism>
<feature type="region of interest" description="Disordered" evidence="1">
    <location>
        <begin position="1"/>
        <end position="30"/>
    </location>
</feature>
<dbReference type="Proteomes" id="UP000184267">
    <property type="component" value="Unassembled WGS sequence"/>
</dbReference>
<dbReference type="AlphaFoldDB" id="A0A1M2VU90"/>
<evidence type="ECO:0000313" key="2">
    <source>
        <dbReference type="EMBL" id="OJT11163.1"/>
    </source>
</evidence>
<accession>A0A1M2VU90</accession>
<feature type="compositionally biased region" description="Basic and acidic residues" evidence="1">
    <location>
        <begin position="17"/>
        <end position="30"/>
    </location>
</feature>
<reference evidence="2 3" key="1">
    <citation type="submission" date="2016-10" db="EMBL/GenBank/DDBJ databases">
        <title>Genome sequence of the basidiomycete white-rot fungus Trametes pubescens.</title>
        <authorList>
            <person name="Makela M.R."/>
            <person name="Granchi Z."/>
            <person name="Peng M."/>
            <person name="De Vries R.P."/>
            <person name="Grigoriev I."/>
            <person name="Riley R."/>
            <person name="Hilden K."/>
        </authorList>
    </citation>
    <scope>NUCLEOTIDE SEQUENCE [LARGE SCALE GENOMIC DNA]</scope>
    <source>
        <strain evidence="2 3">FBCC735</strain>
    </source>
</reference>
<proteinExistence type="predicted"/>
<dbReference type="EMBL" id="MNAD01000682">
    <property type="protein sequence ID" value="OJT11163.1"/>
    <property type="molecule type" value="Genomic_DNA"/>
</dbReference>
<evidence type="ECO:0000313" key="3">
    <source>
        <dbReference type="Proteomes" id="UP000184267"/>
    </source>
</evidence>
<protein>
    <submittedName>
        <fullName evidence="2">Uncharacterized protein</fullName>
    </submittedName>
</protein>
<gene>
    <name evidence="2" type="ORF">TRAPUB_12319</name>
</gene>
<feature type="compositionally biased region" description="Polar residues" evidence="1">
    <location>
        <begin position="1"/>
        <end position="15"/>
    </location>
</feature>